<feature type="domain" description="Guanylate kinase-like" evidence="9">
    <location>
        <begin position="2"/>
        <end position="181"/>
    </location>
</feature>
<keyword evidence="6 10" id="KW-0418">Kinase</keyword>
<dbReference type="InterPro" id="IPR027417">
    <property type="entry name" value="P-loop_NTPase"/>
</dbReference>
<accession>A0A1F5TGT6</accession>
<evidence type="ECO:0000256" key="4">
    <source>
        <dbReference type="ARBA" id="ARBA00022679"/>
    </source>
</evidence>
<evidence type="ECO:0000256" key="5">
    <source>
        <dbReference type="ARBA" id="ARBA00022741"/>
    </source>
</evidence>
<dbReference type="SUPFAM" id="SSF52540">
    <property type="entry name" value="P-loop containing nucleoside triphosphate hydrolases"/>
    <property type="match status" value="1"/>
</dbReference>
<keyword evidence="7" id="KW-0067">ATP-binding</keyword>
<dbReference type="NCBIfam" id="TIGR03263">
    <property type="entry name" value="guanyl_kin"/>
    <property type="match status" value="1"/>
</dbReference>
<evidence type="ECO:0000313" key="10">
    <source>
        <dbReference type="EMBL" id="OGF38138.1"/>
    </source>
</evidence>
<dbReference type="InterPro" id="IPR017665">
    <property type="entry name" value="Guanylate_kinase"/>
</dbReference>
<evidence type="ECO:0000259" key="9">
    <source>
        <dbReference type="PROSITE" id="PS50052"/>
    </source>
</evidence>
<dbReference type="PROSITE" id="PS50052">
    <property type="entry name" value="GUANYLATE_KINASE_2"/>
    <property type="match status" value="1"/>
</dbReference>
<name>A0A1F5TGT6_9BACT</name>
<evidence type="ECO:0000256" key="2">
    <source>
        <dbReference type="ARBA" id="ARBA00012961"/>
    </source>
</evidence>
<dbReference type="GO" id="GO:0005829">
    <property type="term" value="C:cytosol"/>
    <property type="evidence" value="ECO:0007669"/>
    <property type="project" value="TreeGrafter"/>
</dbReference>
<dbReference type="EC" id="2.7.4.8" evidence="2"/>
<dbReference type="CDD" id="cd00071">
    <property type="entry name" value="GMPK"/>
    <property type="match status" value="1"/>
</dbReference>
<proteinExistence type="inferred from homology"/>
<dbReference type="PANTHER" id="PTHR23117">
    <property type="entry name" value="GUANYLATE KINASE-RELATED"/>
    <property type="match status" value="1"/>
</dbReference>
<evidence type="ECO:0000313" key="11">
    <source>
        <dbReference type="Proteomes" id="UP000178656"/>
    </source>
</evidence>
<evidence type="ECO:0000256" key="1">
    <source>
        <dbReference type="ARBA" id="ARBA00005790"/>
    </source>
</evidence>
<comment type="similarity">
    <text evidence="1">Belongs to the guanylate kinase family.</text>
</comment>
<sequence>MNKLFLLSGTSGVGKTTIAYKLLEQMPDLKRLVTYVTREPRPGEVDGIDYHFVTREEFEKRLAAGEFFEHDEHYGNWYGNSRKDLDAIWAGGKIAITLLDVNGVRTIKKIFPEAKTIFVEPDNLENLKGRIRQRPMTDEAFEKRWAKVQEEMKEAADYDFRVVNAEGKLDKAVERVRNIIGTPQELQLKVK</sequence>
<gene>
    <name evidence="10" type="ORF">A2482_01385</name>
</gene>
<dbReference type="Gene3D" id="3.30.63.10">
    <property type="entry name" value="Guanylate Kinase phosphate binding domain"/>
    <property type="match status" value="1"/>
</dbReference>
<dbReference type="InterPro" id="IPR008145">
    <property type="entry name" value="GK/Ca_channel_bsu"/>
</dbReference>
<organism evidence="10 11">
    <name type="scientific">Candidatus Falkowbacteria bacterium RIFOXYC2_FULL_48_21</name>
    <dbReference type="NCBI Taxonomy" id="1798005"/>
    <lineage>
        <taxon>Bacteria</taxon>
        <taxon>Candidatus Falkowiibacteriota</taxon>
    </lineage>
</organism>
<comment type="caution">
    <text evidence="10">The sequence shown here is derived from an EMBL/GenBank/DDBJ whole genome shotgun (WGS) entry which is preliminary data.</text>
</comment>
<evidence type="ECO:0000256" key="3">
    <source>
        <dbReference type="ARBA" id="ARBA00016296"/>
    </source>
</evidence>
<evidence type="ECO:0000256" key="6">
    <source>
        <dbReference type="ARBA" id="ARBA00022777"/>
    </source>
</evidence>
<dbReference type="InterPro" id="IPR008144">
    <property type="entry name" value="Guanylate_kin-like_dom"/>
</dbReference>
<dbReference type="Pfam" id="PF00625">
    <property type="entry name" value="Guanylate_kin"/>
    <property type="match status" value="1"/>
</dbReference>
<keyword evidence="5" id="KW-0547">Nucleotide-binding</keyword>
<dbReference type="SMART" id="SM00072">
    <property type="entry name" value="GuKc"/>
    <property type="match status" value="1"/>
</dbReference>
<evidence type="ECO:0000256" key="7">
    <source>
        <dbReference type="ARBA" id="ARBA00022840"/>
    </source>
</evidence>
<dbReference type="AlphaFoldDB" id="A0A1F5TGT6"/>
<dbReference type="FunFam" id="3.30.63.10:FF:000002">
    <property type="entry name" value="Guanylate kinase 1"/>
    <property type="match status" value="1"/>
</dbReference>
<dbReference type="Proteomes" id="UP000178656">
    <property type="component" value="Unassembled WGS sequence"/>
</dbReference>
<reference evidence="10 11" key="1">
    <citation type="journal article" date="2016" name="Nat. Commun.">
        <title>Thousands of microbial genomes shed light on interconnected biogeochemical processes in an aquifer system.</title>
        <authorList>
            <person name="Anantharaman K."/>
            <person name="Brown C.T."/>
            <person name="Hug L.A."/>
            <person name="Sharon I."/>
            <person name="Castelle C.J."/>
            <person name="Probst A.J."/>
            <person name="Thomas B.C."/>
            <person name="Singh A."/>
            <person name="Wilkins M.J."/>
            <person name="Karaoz U."/>
            <person name="Brodie E.L."/>
            <person name="Williams K.H."/>
            <person name="Hubbard S.S."/>
            <person name="Banfield J.F."/>
        </authorList>
    </citation>
    <scope>NUCLEOTIDE SEQUENCE [LARGE SCALE GENOMIC DNA]</scope>
</reference>
<dbReference type="Gene3D" id="3.40.50.300">
    <property type="entry name" value="P-loop containing nucleotide triphosphate hydrolases"/>
    <property type="match status" value="1"/>
</dbReference>
<dbReference type="GO" id="GO:0005524">
    <property type="term" value="F:ATP binding"/>
    <property type="evidence" value="ECO:0007669"/>
    <property type="project" value="UniProtKB-KW"/>
</dbReference>
<dbReference type="GO" id="GO:0004385">
    <property type="term" value="F:GMP kinase activity"/>
    <property type="evidence" value="ECO:0007669"/>
    <property type="project" value="UniProtKB-EC"/>
</dbReference>
<dbReference type="PANTHER" id="PTHR23117:SF13">
    <property type="entry name" value="GUANYLATE KINASE"/>
    <property type="match status" value="1"/>
</dbReference>
<protein>
    <recommendedName>
        <fullName evidence="3">Guanylate kinase</fullName>
        <ecNumber evidence="2">2.7.4.8</ecNumber>
    </recommendedName>
    <alternativeName>
        <fullName evidence="8">GMP kinase</fullName>
    </alternativeName>
</protein>
<keyword evidence="4" id="KW-0808">Transferase</keyword>
<dbReference type="EMBL" id="MFGM01000008">
    <property type="protein sequence ID" value="OGF38138.1"/>
    <property type="molecule type" value="Genomic_DNA"/>
</dbReference>
<evidence type="ECO:0000256" key="8">
    <source>
        <dbReference type="ARBA" id="ARBA00030128"/>
    </source>
</evidence>